<dbReference type="NCBIfam" id="NF002490">
    <property type="entry name" value="PRK01777.1"/>
    <property type="match status" value="1"/>
</dbReference>
<comment type="similarity">
    <text evidence="1 2">Belongs to the UPF0125 (RnfH) family.</text>
</comment>
<reference evidence="4" key="1">
    <citation type="submission" date="2017-11" db="EMBL/GenBank/DDBJ databases">
        <title>The draft genome sequence of Chromatocurvus sp. F02.</title>
        <authorList>
            <person name="Du Z.-J."/>
            <person name="Chang Y.-Q."/>
        </authorList>
    </citation>
    <scope>NUCLEOTIDE SEQUENCE [LARGE SCALE GENOMIC DNA]</scope>
    <source>
        <strain evidence="4">F02</strain>
    </source>
</reference>
<dbReference type="InterPro" id="IPR005346">
    <property type="entry name" value="RnfH"/>
</dbReference>
<comment type="caution">
    <text evidence="3">The sequence shown here is derived from an EMBL/GenBank/DDBJ whole genome shotgun (WGS) entry which is preliminary data.</text>
</comment>
<dbReference type="Gene3D" id="3.10.20.280">
    <property type="entry name" value="RnfH-like"/>
    <property type="match status" value="1"/>
</dbReference>
<evidence type="ECO:0000313" key="3">
    <source>
        <dbReference type="EMBL" id="PLW81705.1"/>
    </source>
</evidence>
<dbReference type="RefSeq" id="WP_101522269.1">
    <property type="nucleotide sequence ID" value="NZ_PKLZ01000011.1"/>
</dbReference>
<proteinExistence type="inferred from homology"/>
<dbReference type="Proteomes" id="UP000234845">
    <property type="component" value="Unassembled WGS sequence"/>
</dbReference>
<dbReference type="InterPro" id="IPR016155">
    <property type="entry name" value="Mopterin_synth/thiamin_S_b"/>
</dbReference>
<dbReference type="HAMAP" id="MF_00460">
    <property type="entry name" value="UPF0125_RnfH"/>
    <property type="match status" value="1"/>
</dbReference>
<dbReference type="SUPFAM" id="SSF54285">
    <property type="entry name" value="MoaD/ThiS"/>
    <property type="match status" value="1"/>
</dbReference>
<accession>A0A2N5XZZ3</accession>
<evidence type="ECO:0000256" key="1">
    <source>
        <dbReference type="ARBA" id="ARBA00010645"/>
    </source>
</evidence>
<evidence type="ECO:0000256" key="2">
    <source>
        <dbReference type="HAMAP-Rule" id="MF_00460"/>
    </source>
</evidence>
<dbReference type="PANTHER" id="PTHR37483">
    <property type="entry name" value="UPF0125 PROTEIN RATB"/>
    <property type="match status" value="1"/>
</dbReference>
<protein>
    <recommendedName>
        <fullName evidence="2">UPF0125 protein CWI75_14685</fullName>
    </recommendedName>
</protein>
<dbReference type="Pfam" id="PF03658">
    <property type="entry name" value="Ub-RnfH"/>
    <property type="match status" value="1"/>
</dbReference>
<dbReference type="EMBL" id="PKLZ01000011">
    <property type="protein sequence ID" value="PLW81705.1"/>
    <property type="molecule type" value="Genomic_DNA"/>
</dbReference>
<dbReference type="AlphaFoldDB" id="A0A2N5XZZ3"/>
<name>A0A2N5XZZ3_9GAMM</name>
<sequence>MNEPQTINVEVAYALPHKQAIIPLQVPAGTTALEAAELSCISERFEGLVLEDARLGIFSKPVAPEQVLKDGDRVEIYRPLIADPKEVRKARAARVKAQQ</sequence>
<dbReference type="PANTHER" id="PTHR37483:SF1">
    <property type="entry name" value="UPF0125 PROTEIN RATB"/>
    <property type="match status" value="1"/>
</dbReference>
<dbReference type="OrthoDB" id="9796575at2"/>
<organism evidence="3 4">
    <name type="scientific">Kineobactrum sediminis</name>
    <dbReference type="NCBI Taxonomy" id="1905677"/>
    <lineage>
        <taxon>Bacteria</taxon>
        <taxon>Pseudomonadati</taxon>
        <taxon>Pseudomonadota</taxon>
        <taxon>Gammaproteobacteria</taxon>
        <taxon>Cellvibrionales</taxon>
        <taxon>Halieaceae</taxon>
        <taxon>Kineobactrum</taxon>
    </lineage>
</organism>
<evidence type="ECO:0000313" key="4">
    <source>
        <dbReference type="Proteomes" id="UP000234845"/>
    </source>
</evidence>
<dbReference type="InterPro" id="IPR037021">
    <property type="entry name" value="RnfH_sf"/>
</dbReference>
<gene>
    <name evidence="3" type="ORF">CWI75_14685</name>
</gene>
<keyword evidence="4" id="KW-1185">Reference proteome</keyword>